<keyword evidence="3" id="KW-0408">Iron</keyword>
<evidence type="ECO:0000256" key="4">
    <source>
        <dbReference type="ARBA" id="ARBA00025742"/>
    </source>
</evidence>
<evidence type="ECO:0000259" key="5">
    <source>
        <dbReference type="Pfam" id="PF00149"/>
    </source>
</evidence>
<dbReference type="InterPro" id="IPR029052">
    <property type="entry name" value="Metallo-depent_PP-like"/>
</dbReference>
<dbReference type="InterPro" id="IPR002372">
    <property type="entry name" value="PQQ_rpt_dom"/>
</dbReference>
<dbReference type="Gene3D" id="2.130.10.10">
    <property type="entry name" value="YVTN repeat-like/Quinoprotein amine dehydrogenase"/>
    <property type="match status" value="1"/>
</dbReference>
<dbReference type="SUPFAM" id="SSF50998">
    <property type="entry name" value="Quinoprotein alcohol dehydrogenase-like"/>
    <property type="match status" value="1"/>
</dbReference>
<dbReference type="InterPro" id="IPR011047">
    <property type="entry name" value="Quinoprotein_ADH-like_sf"/>
</dbReference>
<evidence type="ECO:0000259" key="6">
    <source>
        <dbReference type="Pfam" id="PF13360"/>
    </source>
</evidence>
<keyword evidence="1" id="KW-0479">Metal-binding</keyword>
<evidence type="ECO:0000313" key="7">
    <source>
        <dbReference type="EMBL" id="ODN30476.1"/>
    </source>
</evidence>
<dbReference type="PANTHER" id="PTHR42988:SF2">
    <property type="entry name" value="CYCLIC NUCLEOTIDE PHOSPHODIESTERASE CBUA0032-RELATED"/>
    <property type="match status" value="1"/>
</dbReference>
<protein>
    <submittedName>
        <fullName evidence="7">Uncharacterized protein</fullName>
    </submittedName>
</protein>
<dbReference type="STRING" id="1008305.A4H02_05460"/>
<comment type="caution">
    <text evidence="7">The sequence shown here is derived from an EMBL/GenBank/DDBJ whole genome shotgun (WGS) entry which is preliminary data.</text>
</comment>
<dbReference type="Proteomes" id="UP000094570">
    <property type="component" value="Unassembled WGS sequence"/>
</dbReference>
<dbReference type="SUPFAM" id="SSF56300">
    <property type="entry name" value="Metallo-dependent phosphatases"/>
    <property type="match status" value="1"/>
</dbReference>
<dbReference type="Pfam" id="PF00149">
    <property type="entry name" value="Metallophos"/>
    <property type="match status" value="1"/>
</dbReference>
<feature type="domain" description="Pyrrolo-quinoline quinone repeat" evidence="6">
    <location>
        <begin position="319"/>
        <end position="382"/>
    </location>
</feature>
<dbReference type="InterPro" id="IPR015943">
    <property type="entry name" value="WD40/YVTN_repeat-like_dom_sf"/>
</dbReference>
<feature type="domain" description="Pyrrolo-quinoline quinone repeat" evidence="6">
    <location>
        <begin position="517"/>
        <end position="605"/>
    </location>
</feature>
<evidence type="ECO:0000313" key="8">
    <source>
        <dbReference type="Proteomes" id="UP000094570"/>
    </source>
</evidence>
<keyword evidence="8" id="KW-1185">Reference proteome</keyword>
<dbReference type="EMBL" id="LWAF01000006">
    <property type="protein sequence ID" value="ODN30476.1"/>
    <property type="molecule type" value="Genomic_DNA"/>
</dbReference>
<dbReference type="InterPro" id="IPR018391">
    <property type="entry name" value="PQQ_b-propeller_rpt"/>
</dbReference>
<sequence length="608" mass="68590">MNQRSKRFIIAFLLLLFFLSSFVCFSQELPFSRHRGYVLILSDLHYPPTRRVVDSTVEQLVHLRPLHTFLLGDLTEMGTEQEFAEFGKLLKKLENNFGACSFLLGNHDTRWTDCVRKDIKIRNALYRVFEVVIDDVTFIGLDSSLFFEHVGHFGDAQLSWLTSKLESNVNRSRNFVFFSHHPISYTDDGWKLYQLSERFNVTLHLSGHTHKFTISSPVNGLYTATVGAAKDGWATVLSWDENNFYIWKTNDGKNFELLGSISRDLSRRLEISKKFSRSSSFQPKYSELLTLSWNTKMENTSYSPPVRTPTGYAFSDYSGNIYSFDENGKLIWRATIGPTVSNLVSYGEFLYAGDLSGRVYLLKASDGKVLATQSISEPVFSISVGLKTVGIGAGRSFYLLESKSLMMIKKYDVGGVIQKPANFSDGKYIFASWSGGLYFLNETGEELKEFKVGKTYYTAAGCTPQVFERTVIYTHFAGYIQALSIETGLTVWTIPLSGVGFSDVLLVNSNGYCSTINGEVMKFDLRSGKVFWKVKTGASVYGSSPQLFREGLIIGNLKGELILLDGEHGIERVRIRPHDSFLLRKVLVDGDKIVVSYLDGTVIVLRRM</sequence>
<evidence type="ECO:0000256" key="2">
    <source>
        <dbReference type="ARBA" id="ARBA00022801"/>
    </source>
</evidence>
<proteinExistence type="inferred from homology"/>
<dbReference type="Pfam" id="PF13360">
    <property type="entry name" value="PQQ_2"/>
    <property type="match status" value="2"/>
</dbReference>
<dbReference type="Gene3D" id="3.60.21.10">
    <property type="match status" value="1"/>
</dbReference>
<dbReference type="AlphaFoldDB" id="A0A1E3G2H8"/>
<name>A0A1E3G2H8_9BACT</name>
<gene>
    <name evidence="7" type="ORF">A4H02_05460</name>
</gene>
<reference evidence="8" key="1">
    <citation type="submission" date="2016-04" db="EMBL/GenBank/DDBJ databases">
        <title>The genome sequence project of a novel Fervidobacterium isolate from a hot spring in Thailand.</title>
        <authorList>
            <person name="Gonzalez J.M."/>
            <person name="Cuecas A."/>
            <person name="Kanoksilapatham W."/>
        </authorList>
    </citation>
    <scope>NUCLEOTIDE SEQUENCE [LARGE SCALE GENOMIC DNA]</scope>
    <source>
        <strain evidence="8">FC2004</strain>
    </source>
</reference>
<dbReference type="InterPro" id="IPR050884">
    <property type="entry name" value="CNP_phosphodiesterase-III"/>
</dbReference>
<evidence type="ECO:0000256" key="3">
    <source>
        <dbReference type="ARBA" id="ARBA00023004"/>
    </source>
</evidence>
<dbReference type="InterPro" id="IPR004843">
    <property type="entry name" value="Calcineurin-like_PHP"/>
</dbReference>
<dbReference type="PANTHER" id="PTHR42988">
    <property type="entry name" value="PHOSPHOHYDROLASE"/>
    <property type="match status" value="1"/>
</dbReference>
<accession>A0A1E3G2H8</accession>
<dbReference type="GO" id="GO:0046872">
    <property type="term" value="F:metal ion binding"/>
    <property type="evidence" value="ECO:0007669"/>
    <property type="project" value="UniProtKB-KW"/>
</dbReference>
<dbReference type="SMART" id="SM00564">
    <property type="entry name" value="PQQ"/>
    <property type="match status" value="5"/>
</dbReference>
<organism evidence="7 8">
    <name type="scientific">Fervidobacterium thailandense</name>
    <dbReference type="NCBI Taxonomy" id="1008305"/>
    <lineage>
        <taxon>Bacteria</taxon>
        <taxon>Thermotogati</taxon>
        <taxon>Thermotogota</taxon>
        <taxon>Thermotogae</taxon>
        <taxon>Thermotogales</taxon>
        <taxon>Fervidobacteriaceae</taxon>
        <taxon>Fervidobacterium</taxon>
    </lineage>
</organism>
<dbReference type="GO" id="GO:0016787">
    <property type="term" value="F:hydrolase activity"/>
    <property type="evidence" value="ECO:0007669"/>
    <property type="project" value="UniProtKB-KW"/>
</dbReference>
<evidence type="ECO:0000256" key="1">
    <source>
        <dbReference type="ARBA" id="ARBA00022723"/>
    </source>
</evidence>
<keyword evidence="2" id="KW-0378">Hydrolase</keyword>
<feature type="domain" description="Calcineurin-like phosphoesterase" evidence="5">
    <location>
        <begin position="38"/>
        <end position="211"/>
    </location>
</feature>
<comment type="similarity">
    <text evidence="4">Belongs to the cyclic nucleotide phosphodiesterase class-III family.</text>
</comment>